<proteinExistence type="predicted"/>
<reference evidence="2" key="1">
    <citation type="journal article" date="2020" name="Nature">
        <title>Giant virus diversity and host interactions through global metagenomics.</title>
        <authorList>
            <person name="Schulz F."/>
            <person name="Roux S."/>
            <person name="Paez-Espino D."/>
            <person name="Jungbluth S."/>
            <person name="Walsh D.A."/>
            <person name="Denef V.J."/>
            <person name="McMahon K.D."/>
            <person name="Konstantinidis K.T."/>
            <person name="Eloe-Fadrosh E.A."/>
            <person name="Kyrpides N.C."/>
            <person name="Woyke T."/>
        </authorList>
    </citation>
    <scope>NUCLEOTIDE SEQUENCE</scope>
    <source>
        <strain evidence="2">GVMAG-S-1101171-110</strain>
    </source>
</reference>
<sequence length="173" mass="19017">MSFGGPPPNTIPPSGPFESALTSVASSPYAIALGIFTLNIASRFLPFEITKGQEQFLNQPIVRRLVIFAIFFVATRNLVTAGWLAFVTILCIGYLFNENSSLYLFGHGHDNMNNATKSVGDTLALTPEEQQTLKVLSDKADKVRKAAEKPIQLAKPPAPHKKYQQALETLWLL</sequence>
<feature type="transmembrane region" description="Helical" evidence="1">
    <location>
        <begin position="65"/>
        <end position="96"/>
    </location>
</feature>
<dbReference type="AlphaFoldDB" id="A0A6C0K541"/>
<protein>
    <submittedName>
        <fullName evidence="2">Uncharacterized protein</fullName>
    </submittedName>
</protein>
<keyword evidence="1" id="KW-0472">Membrane</keyword>
<keyword evidence="1" id="KW-1133">Transmembrane helix</keyword>
<organism evidence="2">
    <name type="scientific">viral metagenome</name>
    <dbReference type="NCBI Taxonomy" id="1070528"/>
    <lineage>
        <taxon>unclassified sequences</taxon>
        <taxon>metagenomes</taxon>
        <taxon>organismal metagenomes</taxon>
    </lineage>
</organism>
<accession>A0A6C0K541</accession>
<feature type="transmembrane region" description="Helical" evidence="1">
    <location>
        <begin position="20"/>
        <end position="45"/>
    </location>
</feature>
<name>A0A6C0K541_9ZZZZ</name>
<evidence type="ECO:0000313" key="2">
    <source>
        <dbReference type="EMBL" id="QHU12271.1"/>
    </source>
</evidence>
<keyword evidence="1" id="KW-0812">Transmembrane</keyword>
<dbReference type="EMBL" id="MN740798">
    <property type="protein sequence ID" value="QHU12271.1"/>
    <property type="molecule type" value="Genomic_DNA"/>
</dbReference>
<evidence type="ECO:0000256" key="1">
    <source>
        <dbReference type="SAM" id="Phobius"/>
    </source>
</evidence>